<reference evidence="3" key="2">
    <citation type="submission" date="2023-02" db="EMBL/GenBank/DDBJ databases">
        <authorList>
            <person name="Swenson N.G."/>
            <person name="Wegrzyn J.L."/>
            <person name="Mcevoy S.L."/>
        </authorList>
    </citation>
    <scope>NUCLEOTIDE SEQUENCE</scope>
    <source>
        <strain evidence="3">91603</strain>
        <tissue evidence="3">Leaf</tissue>
    </source>
</reference>
<sequence>MPLRCFRCQQLGHRSNECPTRQQLNMIDGVDSDEGSQDEFGNEKMIRAEFVQEDKEDPLGPRHNNNITNRSSGKTHFSVVYTKPPNHTVDLVILPKFKSKAAGDLATQFQDMLVEICKKLQVTNATYKAAANKKKGVSKNSKKAMLIRKIVKTSRENEELKLMNKLFEKENISSLKKVREISILLEEHEDDFTRRTSRLQKDKE</sequence>
<evidence type="ECO:0000313" key="4">
    <source>
        <dbReference type="Proteomes" id="UP001064489"/>
    </source>
</evidence>
<gene>
    <name evidence="3" type="ORF">LWI28_011990</name>
</gene>
<dbReference type="InterPro" id="IPR036875">
    <property type="entry name" value="Znf_CCHC_sf"/>
</dbReference>
<reference evidence="3" key="1">
    <citation type="journal article" date="2022" name="Plant J.">
        <title>Strategies of tolerance reflected in two North American maple genomes.</title>
        <authorList>
            <person name="McEvoy S.L."/>
            <person name="Sezen U.U."/>
            <person name="Trouern-Trend A."/>
            <person name="McMahon S.M."/>
            <person name="Schaberg P.G."/>
            <person name="Yang J."/>
            <person name="Wegrzyn J.L."/>
            <person name="Swenson N.G."/>
        </authorList>
    </citation>
    <scope>NUCLEOTIDE SEQUENCE</scope>
    <source>
        <strain evidence="3">91603</strain>
    </source>
</reference>
<protein>
    <recommendedName>
        <fullName evidence="2">CCHC-type domain-containing protein</fullName>
    </recommendedName>
</protein>
<dbReference type="Pfam" id="PF00098">
    <property type="entry name" value="zf-CCHC"/>
    <property type="match status" value="1"/>
</dbReference>
<dbReference type="GO" id="GO:0008270">
    <property type="term" value="F:zinc ion binding"/>
    <property type="evidence" value="ECO:0007669"/>
    <property type="project" value="UniProtKB-KW"/>
</dbReference>
<organism evidence="3 4">
    <name type="scientific">Acer negundo</name>
    <name type="common">Box elder</name>
    <dbReference type="NCBI Taxonomy" id="4023"/>
    <lineage>
        <taxon>Eukaryota</taxon>
        <taxon>Viridiplantae</taxon>
        <taxon>Streptophyta</taxon>
        <taxon>Embryophyta</taxon>
        <taxon>Tracheophyta</taxon>
        <taxon>Spermatophyta</taxon>
        <taxon>Magnoliopsida</taxon>
        <taxon>eudicotyledons</taxon>
        <taxon>Gunneridae</taxon>
        <taxon>Pentapetalae</taxon>
        <taxon>rosids</taxon>
        <taxon>malvids</taxon>
        <taxon>Sapindales</taxon>
        <taxon>Sapindaceae</taxon>
        <taxon>Hippocastanoideae</taxon>
        <taxon>Acereae</taxon>
        <taxon>Acer</taxon>
    </lineage>
</organism>
<accession>A0AAD5NEN1</accession>
<comment type="caution">
    <text evidence="3">The sequence shown here is derived from an EMBL/GenBank/DDBJ whole genome shotgun (WGS) entry which is preliminary data.</text>
</comment>
<evidence type="ECO:0000259" key="2">
    <source>
        <dbReference type="PROSITE" id="PS50158"/>
    </source>
</evidence>
<keyword evidence="1" id="KW-0479">Metal-binding</keyword>
<keyword evidence="1" id="KW-0863">Zinc-finger</keyword>
<name>A0AAD5NEN1_ACENE</name>
<dbReference type="SMART" id="SM00343">
    <property type="entry name" value="ZnF_C2HC"/>
    <property type="match status" value="1"/>
</dbReference>
<evidence type="ECO:0000256" key="1">
    <source>
        <dbReference type="PROSITE-ProRule" id="PRU00047"/>
    </source>
</evidence>
<keyword evidence="4" id="KW-1185">Reference proteome</keyword>
<dbReference type="SUPFAM" id="SSF57756">
    <property type="entry name" value="Retrovirus zinc finger-like domains"/>
    <property type="match status" value="1"/>
</dbReference>
<proteinExistence type="predicted"/>
<evidence type="ECO:0000313" key="3">
    <source>
        <dbReference type="EMBL" id="KAI9153481.1"/>
    </source>
</evidence>
<dbReference type="Gene3D" id="4.10.60.10">
    <property type="entry name" value="Zinc finger, CCHC-type"/>
    <property type="match status" value="1"/>
</dbReference>
<dbReference type="GO" id="GO:0003676">
    <property type="term" value="F:nucleic acid binding"/>
    <property type="evidence" value="ECO:0007669"/>
    <property type="project" value="InterPro"/>
</dbReference>
<dbReference type="Proteomes" id="UP001064489">
    <property type="component" value="Chromosome 11"/>
</dbReference>
<feature type="domain" description="CCHC-type" evidence="2">
    <location>
        <begin position="4"/>
        <end position="19"/>
    </location>
</feature>
<keyword evidence="1" id="KW-0862">Zinc</keyword>
<dbReference type="AlphaFoldDB" id="A0AAD5NEN1"/>
<dbReference type="PROSITE" id="PS50158">
    <property type="entry name" value="ZF_CCHC"/>
    <property type="match status" value="1"/>
</dbReference>
<dbReference type="EMBL" id="JAJSOW010000108">
    <property type="protein sequence ID" value="KAI9153481.1"/>
    <property type="molecule type" value="Genomic_DNA"/>
</dbReference>
<dbReference type="InterPro" id="IPR001878">
    <property type="entry name" value="Znf_CCHC"/>
</dbReference>